<dbReference type="Proteomes" id="UP000054047">
    <property type="component" value="Unassembled WGS sequence"/>
</dbReference>
<accession>A0A0C2GAN3</accession>
<dbReference type="GO" id="GO:0005615">
    <property type="term" value="C:extracellular space"/>
    <property type="evidence" value="ECO:0007669"/>
    <property type="project" value="TreeGrafter"/>
</dbReference>
<keyword evidence="2" id="KW-1185">Reference proteome</keyword>
<organism evidence="1 2">
    <name type="scientific">Ancylostoma duodenale</name>
    <dbReference type="NCBI Taxonomy" id="51022"/>
    <lineage>
        <taxon>Eukaryota</taxon>
        <taxon>Metazoa</taxon>
        <taxon>Ecdysozoa</taxon>
        <taxon>Nematoda</taxon>
        <taxon>Chromadorea</taxon>
        <taxon>Rhabditida</taxon>
        <taxon>Rhabditina</taxon>
        <taxon>Rhabditomorpha</taxon>
        <taxon>Strongyloidea</taxon>
        <taxon>Ancylostomatidae</taxon>
        <taxon>Ancylostomatinae</taxon>
        <taxon>Ancylostoma</taxon>
    </lineage>
</organism>
<evidence type="ECO:0000313" key="1">
    <source>
        <dbReference type="EMBL" id="KIH58055.1"/>
    </source>
</evidence>
<protein>
    <submittedName>
        <fullName evidence="1">Uncharacterized protein</fullName>
    </submittedName>
</protein>
<dbReference type="OrthoDB" id="5863917at2759"/>
<proteinExistence type="predicted"/>
<name>A0A0C2GAN3_9BILA</name>
<gene>
    <name evidence="1" type="ORF">ANCDUO_11745</name>
</gene>
<feature type="non-terminal residue" evidence="1">
    <location>
        <position position="177"/>
    </location>
</feature>
<dbReference type="PANTHER" id="PTHR10974:SF75">
    <property type="entry name" value="SULFATASE DOMAIN-CONTAINING PROTEIN"/>
    <property type="match status" value="1"/>
</dbReference>
<dbReference type="AlphaFoldDB" id="A0A0C2GAN3"/>
<reference evidence="1 2" key="1">
    <citation type="submission" date="2013-12" db="EMBL/GenBank/DDBJ databases">
        <title>Draft genome of the parsitic nematode Ancylostoma duodenale.</title>
        <authorList>
            <person name="Mitreva M."/>
        </authorList>
    </citation>
    <scope>NUCLEOTIDE SEQUENCE [LARGE SCALE GENOMIC DNA]</scope>
    <source>
        <strain evidence="1 2">Zhejiang</strain>
    </source>
</reference>
<dbReference type="InterPro" id="IPR004245">
    <property type="entry name" value="DUF229"/>
</dbReference>
<evidence type="ECO:0000313" key="2">
    <source>
        <dbReference type="Proteomes" id="UP000054047"/>
    </source>
</evidence>
<dbReference type="EMBL" id="KN733575">
    <property type="protein sequence ID" value="KIH58055.1"/>
    <property type="molecule type" value="Genomic_DNA"/>
</dbReference>
<sequence length="177" mass="20597">MEWELQYNVNTKSVYIPVDLYINQSDSIFNTCELILYNHLDPELLEFHYPEYNPKQNCSPYEPITVLKDAKVNVTEKAQGYSCRARCLYNNRDLKYIADSWVKVPSVKIFECDIVETDCDPPTLLGSKESFIHSQIYEKKALPLSLAYLKEELGAVQMEFLNKVGYNTRPNAFPLFF</sequence>
<dbReference type="PANTHER" id="PTHR10974">
    <property type="entry name" value="FI08016P-RELATED"/>
    <property type="match status" value="1"/>
</dbReference>